<feature type="non-terminal residue" evidence="16">
    <location>
        <position position="1"/>
    </location>
</feature>
<evidence type="ECO:0000256" key="4">
    <source>
        <dbReference type="ARBA" id="ARBA00012477"/>
    </source>
</evidence>
<evidence type="ECO:0000313" key="17">
    <source>
        <dbReference type="Proteomes" id="UP001159427"/>
    </source>
</evidence>
<evidence type="ECO:0000256" key="2">
    <source>
        <dbReference type="ARBA" id="ARBA00001947"/>
    </source>
</evidence>
<dbReference type="SUPFAM" id="SSF57997">
    <property type="entry name" value="Tropomyosin"/>
    <property type="match status" value="1"/>
</dbReference>
<evidence type="ECO:0000313" key="16">
    <source>
        <dbReference type="EMBL" id="CAH3015233.1"/>
    </source>
</evidence>
<dbReference type="Gene3D" id="3.60.15.10">
    <property type="entry name" value="Ribonuclease Z/Hydroxyacylglutathione hydrolase-like"/>
    <property type="match status" value="2"/>
</dbReference>
<keyword evidence="10" id="KW-0862">Zinc</keyword>
<comment type="catalytic activity">
    <reaction evidence="1">
        <text>Endonucleolytic cleavage of RNA, removing extra 3' nucleotides from tRNA precursor, generating 3' termini of tRNAs. A 3'-hydroxy group is left at the tRNA terminus and a 5'-phosphoryl group is left at the trailer molecule.</text>
        <dbReference type="EC" id="3.1.26.11"/>
    </reaction>
</comment>
<dbReference type="EC" id="3.1.26.11" evidence="4"/>
<dbReference type="PANTHER" id="PTHR12553">
    <property type="entry name" value="ZINC PHOSPHODIESTERASE ELAC PROTEIN 2"/>
    <property type="match status" value="1"/>
</dbReference>
<dbReference type="InterPro" id="IPR036034">
    <property type="entry name" value="PDZ_sf"/>
</dbReference>
<evidence type="ECO:0000259" key="14">
    <source>
        <dbReference type="PROSITE" id="PS01179"/>
    </source>
</evidence>
<dbReference type="InterPro" id="IPR036866">
    <property type="entry name" value="RibonucZ/Hydroxyglut_hydro"/>
</dbReference>
<dbReference type="SUPFAM" id="SSF50156">
    <property type="entry name" value="PDZ domain-like"/>
    <property type="match status" value="1"/>
</dbReference>
<proteinExistence type="inferred from homology"/>
<keyword evidence="11 12" id="KW-0175">Coiled coil</keyword>
<keyword evidence="9" id="KW-0378">Hydrolase</keyword>
<sequence length="1344" mass="153873">RYLFNCGENTVRILHELNRLKMNVTRVFLTGMTWQNHIAGLPTLIKCHGSLKGRGLTVYGPQGLTKFLRDVTTFSSTGLQRLQSLELFSSLEFIGNSDQGQLEPYVDDNVTIRPVVLERKDKDTCHSERQSVCYICEFEDLPGHFIREKAEKLGVTPEWFNELAIGHPVVTSQGRKVEPFEVLSPTTPGQVFMIVDCPSVEIRNELVQNQEFSQFYCSADLKTPHVIVHMTPLEIFGSESYKLWKDQFGKTTVHILANKEVVKQETPFLKSVAFQTALSVVDNEIFPPILESPAERKHISLPDNCTWAENLLTYQFRPLKMEGLTRRNLRVGYGLSDMLKRLRKASEKLDDETLATVGTSTVTSGEENLQTMSDSKVTFLGTGYALPSYCRGQSAVLVHTREDRSILLDCGEGTFSQLRCLYKEQTANALASLKCVFISHRHPDHHMGLMRLLLEYEKLFYERKLNFITIVGPWRLHQWLKEHFKSIGRNLPIRFLPFGEVKAHKVNNQIQEVLDALELSGLQVVPVLHTRDSHGIILNHPSGWKLVYSGDCVPSHNLIKEGKNATLLIHEATYFEIPKDEPVRGRHCTLSEAIKVSRDMHASYTILTHFSKHWKNYWPQECGNLRLGPGISTAFDFMTVRFSDLPRLHKLRPAIAKVFEKETSDEKGETRPNSRVNFPSKLRSFRFLEAAQGLESSVKKPIGDDNSLLISVCGGIEAVFRQGLKSSVFGLKKWDYWCWIEALVNHLQNDKYANSTTYFSSSYSKRGLSLQNPRGDFAPSPRANERNVQYLSKYWYNDTAILRDKVMRESLMNILKGLGKLIFSLDLKNCSFLDETWLIPEIRHVDIVPCKELGLVVRTVNGRVMVACVRTNSAAEDAGIECGDTLDDMLGIVLHKLKTAKVAELLKRNIGRPISCTLVKGKFYNGKGFPPATERMAVIAADPYQEEGHNGLDTAPQQLAGFEETPVHASDTIATYAATYYGKLDVGKDGGVAVIEDSILDVLKQANKPRAVFLNLSETNIVVTDQETSKVLGVHSFTETSSCGRRADRKEMIAFVSGETTCTLAKNFYCYVFEMATERIVSTFLYSSVRTPRATIQSKHDSMEEFKAKTSRLRHEIDEAEDREKAATKKLDFKRHEADEKEKEVDALKRRKRLLEAKLDSVEDRIFDKEKSYREELERLEREDRQRKILDEMEEEDERKLEKLELSIEEYKKSADYSENKCAECWRKLQNMSKEKEKYRLRLKVAEARGRELEEQNRLVGRNLRKLAIDEEKRGDREEACENKIRELWQLRRDEEIRYEAAERKVGRLQGELNVIKDKIREEEKKIDDVRSDFDETMNGLGRY</sequence>
<evidence type="ECO:0000256" key="6">
    <source>
        <dbReference type="ARBA" id="ARBA00022722"/>
    </source>
</evidence>
<evidence type="ECO:0000256" key="3">
    <source>
        <dbReference type="ARBA" id="ARBA00007823"/>
    </source>
</evidence>
<dbReference type="Pfam" id="PF12706">
    <property type="entry name" value="Lactamase_B_2"/>
    <property type="match status" value="1"/>
</dbReference>
<dbReference type="InterPro" id="IPR037213">
    <property type="entry name" value="Run_dom_sf"/>
</dbReference>
<dbReference type="Pfam" id="PF00261">
    <property type="entry name" value="Tropomyosin"/>
    <property type="match status" value="1"/>
</dbReference>
<name>A0ABN8LI24_9CNID</name>
<evidence type="ECO:0000256" key="1">
    <source>
        <dbReference type="ARBA" id="ARBA00000402"/>
    </source>
</evidence>
<keyword evidence="6" id="KW-0540">Nuclease</keyword>
<dbReference type="SUPFAM" id="SSF140741">
    <property type="entry name" value="RUN domain-like"/>
    <property type="match status" value="1"/>
</dbReference>
<feature type="domain" description="PID" evidence="14">
    <location>
        <begin position="976"/>
        <end position="1074"/>
    </location>
</feature>
<dbReference type="InterPro" id="IPR000533">
    <property type="entry name" value="Tropomyosin"/>
</dbReference>
<keyword evidence="5" id="KW-0819">tRNA processing</keyword>
<gene>
    <name evidence="16" type="ORF">PEVE_00013510</name>
</gene>
<feature type="coiled-coil region" evidence="12">
    <location>
        <begin position="1292"/>
        <end position="1333"/>
    </location>
</feature>
<evidence type="ECO:0000256" key="12">
    <source>
        <dbReference type="SAM" id="Coils"/>
    </source>
</evidence>
<dbReference type="InterPro" id="IPR006020">
    <property type="entry name" value="PTB/PI_dom"/>
</dbReference>
<dbReference type="EMBL" id="CALNXI010000020">
    <property type="protein sequence ID" value="CAH3015233.1"/>
    <property type="molecule type" value="Genomic_DNA"/>
</dbReference>
<feature type="domain" description="RUN" evidence="15">
    <location>
        <begin position="703"/>
        <end position="830"/>
    </location>
</feature>
<keyword evidence="8" id="KW-0255">Endonuclease</keyword>
<evidence type="ECO:0000256" key="10">
    <source>
        <dbReference type="ARBA" id="ARBA00022833"/>
    </source>
</evidence>
<dbReference type="SUPFAM" id="SSF56281">
    <property type="entry name" value="Metallo-hydrolase/oxidoreductase"/>
    <property type="match status" value="2"/>
</dbReference>
<evidence type="ECO:0000256" key="11">
    <source>
        <dbReference type="ARBA" id="ARBA00023054"/>
    </source>
</evidence>
<dbReference type="InterPro" id="IPR011993">
    <property type="entry name" value="PH-like_dom_sf"/>
</dbReference>
<keyword evidence="7" id="KW-0479">Metal-binding</keyword>
<dbReference type="InterPro" id="IPR004012">
    <property type="entry name" value="Run_dom"/>
</dbReference>
<accession>A0ABN8LI24</accession>
<dbReference type="CDD" id="cd07718">
    <property type="entry name" value="RNaseZ_ELAC1_ELAC2-C-term-like_MBL-fold"/>
    <property type="match status" value="1"/>
</dbReference>
<evidence type="ECO:0000256" key="9">
    <source>
        <dbReference type="ARBA" id="ARBA00022801"/>
    </source>
</evidence>
<feature type="region of interest" description="Disordered" evidence="13">
    <location>
        <begin position="1100"/>
        <end position="1121"/>
    </location>
</feature>
<dbReference type="SMART" id="SM00849">
    <property type="entry name" value="Lactamase_B"/>
    <property type="match status" value="1"/>
</dbReference>
<dbReference type="SUPFAM" id="SSF50729">
    <property type="entry name" value="PH domain-like"/>
    <property type="match status" value="1"/>
</dbReference>
<dbReference type="Proteomes" id="UP001159427">
    <property type="component" value="Unassembled WGS sequence"/>
</dbReference>
<dbReference type="PRINTS" id="PR00194">
    <property type="entry name" value="TROPOMYOSIN"/>
</dbReference>
<keyword evidence="17" id="KW-1185">Reference proteome</keyword>
<dbReference type="InterPro" id="IPR047151">
    <property type="entry name" value="RNZ2-like"/>
</dbReference>
<evidence type="ECO:0000256" key="13">
    <source>
        <dbReference type="SAM" id="MobiDB-lite"/>
    </source>
</evidence>
<dbReference type="InterPro" id="IPR001279">
    <property type="entry name" value="Metallo-B-lactamas"/>
</dbReference>
<dbReference type="Gene3D" id="2.30.42.10">
    <property type="match status" value="1"/>
</dbReference>
<comment type="cofactor">
    <cofactor evidence="2">
        <name>Zn(2+)</name>
        <dbReference type="ChEBI" id="CHEBI:29105"/>
    </cofactor>
</comment>
<reference evidence="16 17" key="1">
    <citation type="submission" date="2022-05" db="EMBL/GenBank/DDBJ databases">
        <authorList>
            <consortium name="Genoscope - CEA"/>
            <person name="William W."/>
        </authorList>
    </citation>
    <scope>NUCLEOTIDE SEQUENCE [LARGE SCALE GENOMIC DNA]</scope>
</reference>
<comment type="similarity">
    <text evidence="3">Belongs to the RNase Z family.</text>
</comment>
<evidence type="ECO:0000256" key="5">
    <source>
        <dbReference type="ARBA" id="ARBA00022694"/>
    </source>
</evidence>
<evidence type="ECO:0000256" key="8">
    <source>
        <dbReference type="ARBA" id="ARBA00022759"/>
    </source>
</evidence>
<organism evidence="16 17">
    <name type="scientific">Porites evermanni</name>
    <dbReference type="NCBI Taxonomy" id="104178"/>
    <lineage>
        <taxon>Eukaryota</taxon>
        <taxon>Metazoa</taxon>
        <taxon>Cnidaria</taxon>
        <taxon>Anthozoa</taxon>
        <taxon>Hexacorallia</taxon>
        <taxon>Scleractinia</taxon>
        <taxon>Fungiina</taxon>
        <taxon>Poritidae</taxon>
        <taxon>Porites</taxon>
    </lineage>
</organism>
<comment type="caution">
    <text evidence="16">The sequence shown here is derived from an EMBL/GenBank/DDBJ whole genome shotgun (WGS) entry which is preliminary data.</text>
</comment>
<evidence type="ECO:0000256" key="7">
    <source>
        <dbReference type="ARBA" id="ARBA00022723"/>
    </source>
</evidence>
<dbReference type="Gene3D" id="1.20.5.170">
    <property type="match status" value="1"/>
</dbReference>
<dbReference type="PROSITE" id="PS50826">
    <property type="entry name" value="RUN"/>
    <property type="match status" value="1"/>
</dbReference>
<dbReference type="PANTHER" id="PTHR12553:SF49">
    <property type="entry name" value="ZINC PHOSPHODIESTERASE ELAC PROTEIN 2"/>
    <property type="match status" value="1"/>
</dbReference>
<dbReference type="Gene3D" id="2.30.29.30">
    <property type="entry name" value="Pleckstrin-homology domain (PH domain)/Phosphotyrosine-binding domain (PTB)"/>
    <property type="match status" value="1"/>
</dbReference>
<dbReference type="PROSITE" id="PS01179">
    <property type="entry name" value="PID"/>
    <property type="match status" value="1"/>
</dbReference>
<protein>
    <recommendedName>
        <fullName evidence="4">ribonuclease Z</fullName>
        <ecNumber evidence="4">3.1.26.11</ecNumber>
    </recommendedName>
</protein>
<evidence type="ECO:0000259" key="15">
    <source>
        <dbReference type="PROSITE" id="PS50826"/>
    </source>
</evidence>